<dbReference type="PANTHER" id="PTHR47332">
    <property type="entry name" value="SET DOMAIN-CONTAINING PROTEIN 5"/>
    <property type="match status" value="1"/>
</dbReference>
<dbReference type="InterPro" id="IPR046341">
    <property type="entry name" value="SET_dom_sf"/>
</dbReference>
<dbReference type="PANTHER" id="PTHR47332:SF4">
    <property type="entry name" value="SET DOMAIN-CONTAINING PROTEIN 5"/>
    <property type="match status" value="1"/>
</dbReference>
<reference evidence="1 2" key="1">
    <citation type="submission" date="2024-02" db="EMBL/GenBank/DDBJ databases">
        <title>De novo assembly and annotation of 12 fungi associated with fruit tree decline syndrome in Ontario, Canada.</title>
        <authorList>
            <person name="Sulman M."/>
            <person name="Ellouze W."/>
            <person name="Ilyukhin E."/>
        </authorList>
    </citation>
    <scope>NUCLEOTIDE SEQUENCE [LARGE SCALE GENOMIC DNA]</scope>
    <source>
        <strain evidence="1 2">M97-236</strain>
    </source>
</reference>
<sequence length="200" mass="22646">MQLIKSHYKDDVRVEMKQNYILFKAGEHPSLPFEGHKLLRFSAKVLGSIAADSRVESYIDAVTRIAKGQFGYRIRYWHEGIDGYGHYNWDEVNGSIQSYEQRDEPEVRTGIASSLINEIDPMKELGIPLFNIKRIPGKGRGLIARSNLSKGTRILCEKPLLTAVSMPRGKLESILAIQLRALPKVSQRQFLSLHNKSPGK</sequence>
<dbReference type="SUPFAM" id="SSF82199">
    <property type="entry name" value="SET domain"/>
    <property type="match status" value="1"/>
</dbReference>
<accession>A0ABR3QS94</accession>
<dbReference type="EMBL" id="JAKIXB020000033">
    <property type="protein sequence ID" value="KAL1595005.1"/>
    <property type="molecule type" value="Genomic_DNA"/>
</dbReference>
<dbReference type="InterPro" id="IPR053185">
    <property type="entry name" value="SET_domain_protein"/>
</dbReference>
<keyword evidence="2" id="KW-1185">Reference proteome</keyword>
<organism evidence="1 2">
    <name type="scientific">Nothophoma quercina</name>
    <dbReference type="NCBI Taxonomy" id="749835"/>
    <lineage>
        <taxon>Eukaryota</taxon>
        <taxon>Fungi</taxon>
        <taxon>Dikarya</taxon>
        <taxon>Ascomycota</taxon>
        <taxon>Pezizomycotina</taxon>
        <taxon>Dothideomycetes</taxon>
        <taxon>Pleosporomycetidae</taxon>
        <taxon>Pleosporales</taxon>
        <taxon>Pleosporineae</taxon>
        <taxon>Didymellaceae</taxon>
        <taxon>Nothophoma</taxon>
    </lineage>
</organism>
<evidence type="ECO:0000313" key="2">
    <source>
        <dbReference type="Proteomes" id="UP001521222"/>
    </source>
</evidence>
<protein>
    <submittedName>
        <fullName evidence="1">Uncharacterized protein</fullName>
    </submittedName>
</protein>
<name>A0ABR3QS94_9PLEO</name>
<evidence type="ECO:0000313" key="1">
    <source>
        <dbReference type="EMBL" id="KAL1595005.1"/>
    </source>
</evidence>
<gene>
    <name evidence="1" type="ORF">SLS59_008556</name>
</gene>
<proteinExistence type="predicted"/>
<dbReference type="Proteomes" id="UP001521222">
    <property type="component" value="Unassembled WGS sequence"/>
</dbReference>
<comment type="caution">
    <text evidence="1">The sequence shown here is derived from an EMBL/GenBank/DDBJ whole genome shotgun (WGS) entry which is preliminary data.</text>
</comment>